<evidence type="ECO:0000256" key="22">
    <source>
        <dbReference type="PROSITE-ProRule" id="PRU00221"/>
    </source>
</evidence>
<dbReference type="GO" id="GO:0051028">
    <property type="term" value="P:mRNA transport"/>
    <property type="evidence" value="ECO:0007669"/>
    <property type="project" value="UniProtKB-KW"/>
</dbReference>
<keyword evidence="17" id="KW-0137">Centromere</keyword>
<dbReference type="Proteomes" id="UP000504615">
    <property type="component" value="Unplaced"/>
</dbReference>
<keyword evidence="8" id="KW-0498">Mitosis</keyword>
<dbReference type="GO" id="GO:0015031">
    <property type="term" value="P:protein transport"/>
    <property type="evidence" value="ECO:0007669"/>
    <property type="project" value="UniProtKB-KW"/>
</dbReference>
<evidence type="ECO:0000256" key="13">
    <source>
        <dbReference type="ARBA" id="ARBA00023010"/>
    </source>
</evidence>
<dbReference type="SUPFAM" id="SSF50978">
    <property type="entry name" value="WD40 repeat-like"/>
    <property type="match status" value="1"/>
</dbReference>
<dbReference type="FunFam" id="2.130.10.10:FF:000168">
    <property type="entry name" value="Nucleoporin Nup37"/>
    <property type="match status" value="1"/>
</dbReference>
<dbReference type="Pfam" id="PF00400">
    <property type="entry name" value="WD40"/>
    <property type="match status" value="1"/>
</dbReference>
<dbReference type="InterPro" id="IPR001680">
    <property type="entry name" value="WD40_rpt"/>
</dbReference>
<keyword evidence="5 22" id="KW-0853">WD repeat</keyword>
<evidence type="ECO:0000256" key="5">
    <source>
        <dbReference type="ARBA" id="ARBA00022574"/>
    </source>
</evidence>
<evidence type="ECO:0000256" key="10">
    <source>
        <dbReference type="ARBA" id="ARBA00022829"/>
    </source>
</evidence>
<evidence type="ECO:0000256" key="11">
    <source>
        <dbReference type="ARBA" id="ARBA00022838"/>
    </source>
</evidence>
<dbReference type="InterPro" id="IPR015943">
    <property type="entry name" value="WD40/YVTN_repeat-like_dom_sf"/>
</dbReference>
<dbReference type="GO" id="GO:0051301">
    <property type="term" value="P:cell division"/>
    <property type="evidence" value="ECO:0007669"/>
    <property type="project" value="UniProtKB-KW"/>
</dbReference>
<dbReference type="KEGG" id="pbar:105427025"/>
<feature type="repeat" description="WD" evidence="22">
    <location>
        <begin position="146"/>
        <end position="187"/>
    </location>
</feature>
<evidence type="ECO:0000256" key="19">
    <source>
        <dbReference type="ARBA" id="ARBA00062724"/>
    </source>
</evidence>
<evidence type="ECO:0000256" key="17">
    <source>
        <dbReference type="ARBA" id="ARBA00023328"/>
    </source>
</evidence>
<dbReference type="AlphaFoldDB" id="A0A6I9W5Q2"/>
<name>A0A6I9W5Q2_9HYME</name>
<dbReference type="PANTHER" id="PTHR22806:SF0">
    <property type="entry name" value="NUCLEOPORIN NUP37"/>
    <property type="match status" value="1"/>
</dbReference>
<keyword evidence="4" id="KW-0158">Chromosome</keyword>
<gene>
    <name evidence="24" type="primary">LOC105427025</name>
</gene>
<evidence type="ECO:0000313" key="24">
    <source>
        <dbReference type="RefSeq" id="XP_011636848.1"/>
    </source>
</evidence>
<organism evidence="23 24">
    <name type="scientific">Pogonomyrmex barbatus</name>
    <name type="common">red harvester ant</name>
    <dbReference type="NCBI Taxonomy" id="144034"/>
    <lineage>
        <taxon>Eukaryota</taxon>
        <taxon>Metazoa</taxon>
        <taxon>Ecdysozoa</taxon>
        <taxon>Arthropoda</taxon>
        <taxon>Hexapoda</taxon>
        <taxon>Insecta</taxon>
        <taxon>Pterygota</taxon>
        <taxon>Neoptera</taxon>
        <taxon>Endopterygota</taxon>
        <taxon>Hymenoptera</taxon>
        <taxon>Apocrita</taxon>
        <taxon>Aculeata</taxon>
        <taxon>Formicoidea</taxon>
        <taxon>Formicidae</taxon>
        <taxon>Myrmicinae</taxon>
        <taxon>Pogonomyrmex</taxon>
    </lineage>
</organism>
<comment type="subcellular location">
    <subcellularLocation>
        <location evidence="2">Chromosome</location>
        <location evidence="2">Centromere</location>
        <location evidence="2">Kinetochore</location>
    </subcellularLocation>
    <subcellularLocation>
        <location evidence="1">Nucleus</location>
        <location evidence="1">Nuclear pore complex</location>
    </subcellularLocation>
</comment>
<evidence type="ECO:0000256" key="7">
    <source>
        <dbReference type="ARBA" id="ARBA00022737"/>
    </source>
</evidence>
<keyword evidence="7" id="KW-0677">Repeat</keyword>
<evidence type="ECO:0000256" key="9">
    <source>
        <dbReference type="ARBA" id="ARBA00022816"/>
    </source>
</evidence>
<keyword evidence="15" id="KW-0539">Nucleus</keyword>
<keyword evidence="16" id="KW-0131">Cell cycle</keyword>
<dbReference type="CTD" id="79023"/>
<keyword evidence="23" id="KW-1185">Reference proteome</keyword>
<dbReference type="GeneID" id="105427025"/>
<evidence type="ECO:0000256" key="18">
    <source>
        <dbReference type="ARBA" id="ARBA00053706"/>
    </source>
</evidence>
<evidence type="ECO:0000256" key="1">
    <source>
        <dbReference type="ARBA" id="ARBA00004567"/>
    </source>
</evidence>
<keyword evidence="14" id="KW-0906">Nuclear pore complex</keyword>
<sequence length="350" mass="39809">MRTFFFCLLCRFRFHARIHVRIRDVRERMDEAVTTPPTFKRSFFERIYCVEFSPYEWSQHLICIALAKEIVVGTVRFQDEDDAVEDMAYNPIRTFHHDVRPHAIAWSPETSLSIVPKILTFCVAGVDFKIRLYNSNLNNINVYEVLEGHSDYINAISYEPEGDLLASVSDDHTCKLWAVKENQKCVSTFYLTSPGTSVCWHNEESGKLLVAEKNGLIRMYNVRSQQAIMSLDSGAVPLTAADWGPNPLKVISMAAGELLLWDVSRPSRPLDEHTLHVEGGLTAKISHSNENLVSSIGWPDNLLKVVNLRSKVVVLCGKVKLVGGMTWHYKLPYVCAGSDRELCFWRVNVN</sequence>
<evidence type="ECO:0000313" key="23">
    <source>
        <dbReference type="Proteomes" id="UP000504615"/>
    </source>
</evidence>
<keyword evidence="13" id="KW-0811">Translocation</keyword>
<protein>
    <recommendedName>
        <fullName evidence="20">Nucleoporin Nup37</fullName>
    </recommendedName>
    <alternativeName>
        <fullName evidence="21">Nup107-160 subcomplex subunit Nup37</fullName>
    </alternativeName>
</protein>
<evidence type="ECO:0000256" key="15">
    <source>
        <dbReference type="ARBA" id="ARBA00023242"/>
    </source>
</evidence>
<keyword evidence="10" id="KW-0159">Chromosome partition</keyword>
<evidence type="ECO:0000256" key="16">
    <source>
        <dbReference type="ARBA" id="ARBA00023306"/>
    </source>
</evidence>
<evidence type="ECO:0000256" key="14">
    <source>
        <dbReference type="ARBA" id="ARBA00023132"/>
    </source>
</evidence>
<dbReference type="Gene3D" id="2.130.10.10">
    <property type="entry name" value="YVTN repeat-like/Quinoprotein amine dehydrogenase"/>
    <property type="match status" value="1"/>
</dbReference>
<dbReference type="OrthoDB" id="340259at2759"/>
<dbReference type="InterPro" id="IPR036322">
    <property type="entry name" value="WD40_repeat_dom_sf"/>
</dbReference>
<accession>A0A6I9W5Q2</accession>
<reference evidence="24" key="1">
    <citation type="submission" date="2025-08" db="UniProtKB">
        <authorList>
            <consortium name="RefSeq"/>
        </authorList>
    </citation>
    <scope>IDENTIFICATION</scope>
</reference>
<proteinExistence type="predicted"/>
<evidence type="ECO:0000256" key="4">
    <source>
        <dbReference type="ARBA" id="ARBA00022454"/>
    </source>
</evidence>
<dbReference type="InterPro" id="IPR037626">
    <property type="entry name" value="NUP37"/>
</dbReference>
<keyword evidence="6" id="KW-0132">Cell division</keyword>
<keyword evidence="11" id="KW-0995">Kinetochore</keyword>
<dbReference type="GO" id="GO:0031080">
    <property type="term" value="C:nuclear pore outer ring"/>
    <property type="evidence" value="ECO:0007669"/>
    <property type="project" value="InterPro"/>
</dbReference>
<dbReference type="PROSITE" id="PS50294">
    <property type="entry name" value="WD_REPEATS_REGION"/>
    <property type="match status" value="1"/>
</dbReference>
<dbReference type="RefSeq" id="XP_011636848.1">
    <property type="nucleotide sequence ID" value="XM_011638546.1"/>
</dbReference>
<evidence type="ECO:0000256" key="2">
    <source>
        <dbReference type="ARBA" id="ARBA00004629"/>
    </source>
</evidence>
<evidence type="ECO:0000256" key="8">
    <source>
        <dbReference type="ARBA" id="ARBA00022776"/>
    </source>
</evidence>
<evidence type="ECO:0000256" key="12">
    <source>
        <dbReference type="ARBA" id="ARBA00022927"/>
    </source>
</evidence>
<evidence type="ECO:0000256" key="3">
    <source>
        <dbReference type="ARBA" id="ARBA00022448"/>
    </source>
</evidence>
<keyword evidence="3" id="KW-0813">Transport</keyword>
<dbReference type="PANTHER" id="PTHR22806">
    <property type="entry name" value="NUCLEOPORIN NUP37 P37 -RELATED"/>
    <property type="match status" value="1"/>
</dbReference>
<comment type="subunit">
    <text evidence="19">Component of the Nup107-160 subcomplex of the nuclear pore complex (NPC). The Nup107-160 subcomplex includes NUP160, NUP133, NUP107, NUP98, NUP85, NUP43, NUP37, SEH1 and SEC13.</text>
</comment>
<dbReference type="PROSITE" id="PS50082">
    <property type="entry name" value="WD_REPEATS_2"/>
    <property type="match status" value="1"/>
</dbReference>
<keyword evidence="12" id="KW-0653">Protein transport</keyword>
<dbReference type="GO" id="GO:0007059">
    <property type="term" value="P:chromosome segregation"/>
    <property type="evidence" value="ECO:0007669"/>
    <property type="project" value="UniProtKB-KW"/>
</dbReference>
<evidence type="ECO:0000256" key="6">
    <source>
        <dbReference type="ARBA" id="ARBA00022618"/>
    </source>
</evidence>
<evidence type="ECO:0000256" key="21">
    <source>
        <dbReference type="ARBA" id="ARBA00076652"/>
    </source>
</evidence>
<dbReference type="GO" id="GO:0000776">
    <property type="term" value="C:kinetochore"/>
    <property type="evidence" value="ECO:0007669"/>
    <property type="project" value="UniProtKB-KW"/>
</dbReference>
<comment type="function">
    <text evidence="18">Component of the Nup107-160 subcomplex of the nuclear pore complex (NPC). The Nup107-160 subcomplex is required for the assembly of a functional NPC. The Nup107-160 subcomplex is also required for normal kinetochore microtubule attachment, mitotic progression and chromosome segregation.</text>
</comment>
<keyword evidence="9" id="KW-0509">mRNA transport</keyword>
<evidence type="ECO:0000256" key="20">
    <source>
        <dbReference type="ARBA" id="ARBA00068271"/>
    </source>
</evidence>
<dbReference type="SMART" id="SM00320">
    <property type="entry name" value="WD40"/>
    <property type="match status" value="5"/>
</dbReference>